<dbReference type="EMBL" id="JALJOR010000011">
    <property type="protein sequence ID" value="KAK9808672.1"/>
    <property type="molecule type" value="Genomic_DNA"/>
</dbReference>
<comment type="caution">
    <text evidence="1">The sequence shown here is derived from an EMBL/GenBank/DDBJ whole genome shotgun (WGS) entry which is preliminary data.</text>
</comment>
<accession>A0AAW1PJE6</accession>
<proteinExistence type="predicted"/>
<name>A0AAW1PJE6_9CHLO</name>
<organism evidence="1 2">
    <name type="scientific">[Myrmecia] bisecta</name>
    <dbReference type="NCBI Taxonomy" id="41462"/>
    <lineage>
        <taxon>Eukaryota</taxon>
        <taxon>Viridiplantae</taxon>
        <taxon>Chlorophyta</taxon>
        <taxon>core chlorophytes</taxon>
        <taxon>Trebouxiophyceae</taxon>
        <taxon>Trebouxiales</taxon>
        <taxon>Trebouxiaceae</taxon>
        <taxon>Myrmecia</taxon>
    </lineage>
</organism>
<reference evidence="1 2" key="1">
    <citation type="journal article" date="2024" name="Nat. Commun.">
        <title>Phylogenomics reveals the evolutionary origins of lichenization in chlorophyte algae.</title>
        <authorList>
            <person name="Puginier C."/>
            <person name="Libourel C."/>
            <person name="Otte J."/>
            <person name="Skaloud P."/>
            <person name="Haon M."/>
            <person name="Grisel S."/>
            <person name="Petersen M."/>
            <person name="Berrin J.G."/>
            <person name="Delaux P.M."/>
            <person name="Dal Grande F."/>
            <person name="Keller J."/>
        </authorList>
    </citation>
    <scope>NUCLEOTIDE SEQUENCE [LARGE SCALE GENOMIC DNA]</scope>
    <source>
        <strain evidence="1 2">SAG 2043</strain>
    </source>
</reference>
<keyword evidence="2" id="KW-1185">Reference proteome</keyword>
<dbReference type="NCBIfam" id="NF047558">
    <property type="entry name" value="TPR_END_plus"/>
    <property type="match status" value="1"/>
</dbReference>
<dbReference type="Proteomes" id="UP001489004">
    <property type="component" value="Unassembled WGS sequence"/>
</dbReference>
<evidence type="ECO:0000313" key="1">
    <source>
        <dbReference type="EMBL" id="KAK9808672.1"/>
    </source>
</evidence>
<gene>
    <name evidence="1" type="ORF">WJX72_001735</name>
</gene>
<dbReference type="AlphaFoldDB" id="A0AAW1PJE6"/>
<protein>
    <submittedName>
        <fullName evidence="1">Uncharacterized protein</fullName>
    </submittedName>
</protein>
<sequence length="110" mass="12305">MLVQLLFEKALELPGTGLKRYRDKPNLISDGEKMAALYNIACCHSRLGNMRTGLVALAGCLELGYTDGAQLRSDPDLEFLRTDEKFEGLLARFDQKSRSGFLGNFLKNFT</sequence>
<evidence type="ECO:0000313" key="2">
    <source>
        <dbReference type="Proteomes" id="UP001489004"/>
    </source>
</evidence>